<keyword evidence="7" id="KW-1185">Reference proteome</keyword>
<dbReference type="SUPFAM" id="SSF51679">
    <property type="entry name" value="Bacterial luciferase-like"/>
    <property type="match status" value="1"/>
</dbReference>
<protein>
    <submittedName>
        <fullName evidence="6">TIGR03560 family F420-dependent LLM class oxidoreductase</fullName>
    </submittedName>
</protein>
<evidence type="ECO:0000256" key="2">
    <source>
        <dbReference type="ARBA" id="ARBA00022643"/>
    </source>
</evidence>
<evidence type="ECO:0000256" key="1">
    <source>
        <dbReference type="ARBA" id="ARBA00022630"/>
    </source>
</evidence>
<dbReference type="Gene3D" id="3.20.20.30">
    <property type="entry name" value="Luciferase-like domain"/>
    <property type="match status" value="1"/>
</dbReference>
<sequence length="305" mass="33071">MRLGLTVPAFRWPGGPAQIGLHLGRIARTADELGLASLWVMDHYFQVAINGRATDPMIDGYSALSFAAAHTSRIRLGTLCTGVTYRHPGLLGKLVTTLDVLSGGRAYLGIGAAWYEEEHAGLGVPFPPLGERFERLEETLQIIGKMFSGDETPYAGRHYQLARPLNSPQPLGRVDARRPHPPILIGGAGERKTLRLVAQYGDACNIYDSADLPRKLAVLREHCERLNRPYEEIEKTVLTRFTLANDPRTNPDASVDHLVRLAELGVDHAIVAFPGVHTDGAIGALAEVAAKIADVVPLGRQAASL</sequence>
<dbReference type="PANTHER" id="PTHR42847">
    <property type="entry name" value="ALKANESULFONATE MONOOXYGENASE"/>
    <property type="match status" value="1"/>
</dbReference>
<keyword evidence="1" id="KW-0285">Flavoprotein</keyword>
<evidence type="ECO:0000259" key="5">
    <source>
        <dbReference type="Pfam" id="PF00296"/>
    </source>
</evidence>
<keyword evidence="2" id="KW-0288">FMN</keyword>
<dbReference type="NCBIfam" id="TIGR03560">
    <property type="entry name" value="F420_Rv1855c"/>
    <property type="match status" value="1"/>
</dbReference>
<dbReference type="InterPro" id="IPR050172">
    <property type="entry name" value="SsuD_RutA_monooxygenase"/>
</dbReference>
<keyword evidence="4" id="KW-0503">Monooxygenase</keyword>
<dbReference type="InterPro" id="IPR019952">
    <property type="entry name" value="F420_OxRdatse_Rv1855c_pred"/>
</dbReference>
<keyword evidence="3" id="KW-0560">Oxidoreductase</keyword>
<evidence type="ECO:0000313" key="6">
    <source>
        <dbReference type="EMBL" id="GAA2264435.1"/>
    </source>
</evidence>
<evidence type="ECO:0000256" key="3">
    <source>
        <dbReference type="ARBA" id="ARBA00023002"/>
    </source>
</evidence>
<name>A0ABN3EN37_9ACTN</name>
<reference evidence="6 7" key="1">
    <citation type="journal article" date="2019" name="Int. J. Syst. Evol. Microbiol.">
        <title>The Global Catalogue of Microorganisms (GCM) 10K type strain sequencing project: providing services to taxonomists for standard genome sequencing and annotation.</title>
        <authorList>
            <consortium name="The Broad Institute Genomics Platform"/>
            <consortium name="The Broad Institute Genome Sequencing Center for Infectious Disease"/>
            <person name="Wu L."/>
            <person name="Ma J."/>
        </authorList>
    </citation>
    <scope>NUCLEOTIDE SEQUENCE [LARGE SCALE GENOMIC DNA]</scope>
    <source>
        <strain evidence="6 7">JCM 7356</strain>
    </source>
</reference>
<dbReference type="Proteomes" id="UP001500305">
    <property type="component" value="Unassembled WGS sequence"/>
</dbReference>
<proteinExistence type="predicted"/>
<evidence type="ECO:0000256" key="4">
    <source>
        <dbReference type="ARBA" id="ARBA00023033"/>
    </source>
</evidence>
<dbReference type="PANTHER" id="PTHR42847:SF8">
    <property type="entry name" value="CONSERVED PROTEIN"/>
    <property type="match status" value="1"/>
</dbReference>
<dbReference type="InterPro" id="IPR011251">
    <property type="entry name" value="Luciferase-like_dom"/>
</dbReference>
<feature type="domain" description="Luciferase-like" evidence="5">
    <location>
        <begin position="1"/>
        <end position="247"/>
    </location>
</feature>
<gene>
    <name evidence="6" type="ORF">GCM10010430_56370</name>
</gene>
<evidence type="ECO:0000313" key="7">
    <source>
        <dbReference type="Proteomes" id="UP001500305"/>
    </source>
</evidence>
<dbReference type="EMBL" id="BAAATR010000030">
    <property type="protein sequence ID" value="GAA2264435.1"/>
    <property type="molecule type" value="Genomic_DNA"/>
</dbReference>
<dbReference type="RefSeq" id="WP_344639317.1">
    <property type="nucleotide sequence ID" value="NZ_BAAATR010000030.1"/>
</dbReference>
<organism evidence="6 7">
    <name type="scientific">Kitasatospora cystarginea</name>
    <dbReference type="NCBI Taxonomy" id="58350"/>
    <lineage>
        <taxon>Bacteria</taxon>
        <taxon>Bacillati</taxon>
        <taxon>Actinomycetota</taxon>
        <taxon>Actinomycetes</taxon>
        <taxon>Kitasatosporales</taxon>
        <taxon>Streptomycetaceae</taxon>
        <taxon>Kitasatospora</taxon>
    </lineage>
</organism>
<dbReference type="Pfam" id="PF00296">
    <property type="entry name" value="Bac_luciferase"/>
    <property type="match status" value="1"/>
</dbReference>
<dbReference type="InterPro" id="IPR036661">
    <property type="entry name" value="Luciferase-like_sf"/>
</dbReference>
<comment type="caution">
    <text evidence="6">The sequence shown here is derived from an EMBL/GenBank/DDBJ whole genome shotgun (WGS) entry which is preliminary data.</text>
</comment>
<accession>A0ABN3EN37</accession>